<keyword evidence="14" id="KW-0449">Lipoprotein</keyword>
<comment type="subcellular location">
    <subcellularLocation>
        <location evidence="1">Cell outer membrane</location>
        <topology evidence="1">Multi-pass membrane protein</topology>
    </subcellularLocation>
</comment>
<dbReference type="GO" id="GO:0009279">
    <property type="term" value="C:cell outer membrane"/>
    <property type="evidence" value="ECO:0007669"/>
    <property type="project" value="UniProtKB-SubCell"/>
</dbReference>
<evidence type="ECO:0000256" key="1">
    <source>
        <dbReference type="ARBA" id="ARBA00004571"/>
    </source>
</evidence>
<evidence type="ECO:0000313" key="19">
    <source>
        <dbReference type="Proteomes" id="UP000494330"/>
    </source>
</evidence>
<evidence type="ECO:0000256" key="10">
    <source>
        <dbReference type="ARBA" id="ARBA00023114"/>
    </source>
</evidence>
<dbReference type="PROSITE" id="PS51257">
    <property type="entry name" value="PROKAR_LIPOPROTEIN"/>
    <property type="match status" value="1"/>
</dbReference>
<dbReference type="RefSeq" id="WP_052001212.1">
    <property type="nucleotide sequence ID" value="NZ_CABVQD010000002.1"/>
</dbReference>
<dbReference type="PANTHER" id="PTHR33619:SF3">
    <property type="entry name" value="POLYSACCHARIDE EXPORT PROTEIN GFCE-RELATED"/>
    <property type="match status" value="1"/>
</dbReference>
<keyword evidence="9" id="KW-0406">Ion transport</keyword>
<evidence type="ECO:0000256" key="12">
    <source>
        <dbReference type="ARBA" id="ARBA00023139"/>
    </source>
</evidence>
<dbReference type="GO" id="GO:0046930">
    <property type="term" value="C:pore complex"/>
    <property type="evidence" value="ECO:0007669"/>
    <property type="project" value="UniProtKB-KW"/>
</dbReference>
<feature type="domain" description="SLBB" evidence="17">
    <location>
        <begin position="232"/>
        <end position="309"/>
    </location>
</feature>
<feature type="chain" id="PRO_5044425381" evidence="15">
    <location>
        <begin position="24"/>
        <end position="338"/>
    </location>
</feature>
<evidence type="ECO:0000256" key="11">
    <source>
        <dbReference type="ARBA" id="ARBA00023136"/>
    </source>
</evidence>
<keyword evidence="5" id="KW-0762">Sugar transport</keyword>
<evidence type="ECO:0000259" key="17">
    <source>
        <dbReference type="Pfam" id="PF22461"/>
    </source>
</evidence>
<dbReference type="GO" id="GO:0015159">
    <property type="term" value="F:polysaccharide transmembrane transporter activity"/>
    <property type="evidence" value="ECO:0007669"/>
    <property type="project" value="InterPro"/>
</dbReference>
<feature type="domain" description="SLBB" evidence="17">
    <location>
        <begin position="145"/>
        <end position="225"/>
    </location>
</feature>
<evidence type="ECO:0000256" key="8">
    <source>
        <dbReference type="ARBA" id="ARBA00023047"/>
    </source>
</evidence>
<evidence type="ECO:0000256" key="13">
    <source>
        <dbReference type="ARBA" id="ARBA00023237"/>
    </source>
</evidence>
<dbReference type="PANTHER" id="PTHR33619">
    <property type="entry name" value="POLYSACCHARIDE EXPORT PROTEIN GFCE-RELATED"/>
    <property type="match status" value="1"/>
</dbReference>
<dbReference type="Gene3D" id="3.10.560.10">
    <property type="entry name" value="Outer membrane lipoprotein wza domain like"/>
    <property type="match status" value="2"/>
</dbReference>
<evidence type="ECO:0000256" key="5">
    <source>
        <dbReference type="ARBA" id="ARBA00022597"/>
    </source>
</evidence>
<dbReference type="GO" id="GO:0015288">
    <property type="term" value="F:porin activity"/>
    <property type="evidence" value="ECO:0007669"/>
    <property type="project" value="UniProtKB-KW"/>
</dbReference>
<dbReference type="Proteomes" id="UP000494330">
    <property type="component" value="Unassembled WGS sequence"/>
</dbReference>
<evidence type="ECO:0000313" key="18">
    <source>
        <dbReference type="EMBL" id="VWB23918.1"/>
    </source>
</evidence>
<evidence type="ECO:0000256" key="2">
    <source>
        <dbReference type="ARBA" id="ARBA00009450"/>
    </source>
</evidence>
<evidence type="ECO:0000256" key="9">
    <source>
        <dbReference type="ARBA" id="ARBA00023065"/>
    </source>
</evidence>
<protein>
    <submittedName>
        <fullName evidence="18">Capsular polysaccharide biosynthesis/export periplasmic protein</fullName>
    </submittedName>
</protein>
<reference evidence="18 19" key="1">
    <citation type="submission" date="2019-09" db="EMBL/GenBank/DDBJ databases">
        <authorList>
            <person name="Depoorter E."/>
        </authorList>
    </citation>
    <scope>NUCLEOTIDE SEQUENCE [LARGE SCALE GENOMIC DNA]</scope>
    <source>
        <strain evidence="18">LMG 30113</strain>
    </source>
</reference>
<keyword evidence="3" id="KW-0813">Transport</keyword>
<keyword evidence="10" id="KW-0626">Porin</keyword>
<evidence type="ECO:0000256" key="4">
    <source>
        <dbReference type="ARBA" id="ARBA00022452"/>
    </source>
</evidence>
<keyword evidence="11" id="KW-0472">Membrane</keyword>
<proteinExistence type="inferred from homology"/>
<keyword evidence="12" id="KW-0564">Palmitate</keyword>
<feature type="signal peptide" evidence="15">
    <location>
        <begin position="1"/>
        <end position="23"/>
    </location>
</feature>
<keyword evidence="7 15" id="KW-0732">Signal</keyword>
<sequence>MTESHTRRVAAWFLAAAASVALVACQSVMPTVPTAGADAVFKPASKADHIEFPSDDELARLDAPADAVQRIGEGDVLSVNVWGRAELTARYTVGPDGRVTLPLAGSLKVADDTREGAAARIRDALLKYYSAPSVTVGIEQYTSNRITVLGRVQNPGTLQFEHAPTVLEALARAGALPVIDKQATLTRCAIFRGRERLIWIDLKRLLTQGDMAQNLRLHPGDLVYIPDSFDTLVYVMGEVGKPGAYRLTPNMSLLDALAQAGGPGEDAAPDEIGIYRPGTHAVQRVPLRSLLTADHSVNFALEEGDVIYVPKSGIADFGYVMRQLASGLTMITVGALLK</sequence>
<evidence type="ECO:0000256" key="15">
    <source>
        <dbReference type="SAM" id="SignalP"/>
    </source>
</evidence>
<dbReference type="InterPro" id="IPR003715">
    <property type="entry name" value="Poly_export_N"/>
</dbReference>
<organism evidence="18 19">
    <name type="scientific">Burkholderia paludis</name>
    <dbReference type="NCBI Taxonomy" id="1506587"/>
    <lineage>
        <taxon>Bacteria</taxon>
        <taxon>Pseudomonadati</taxon>
        <taxon>Pseudomonadota</taxon>
        <taxon>Betaproteobacteria</taxon>
        <taxon>Burkholderiales</taxon>
        <taxon>Burkholderiaceae</taxon>
        <taxon>Burkholderia</taxon>
        <taxon>Burkholderia cepacia complex</taxon>
    </lineage>
</organism>
<dbReference type="EMBL" id="CABVQD010000002">
    <property type="protein sequence ID" value="VWB23918.1"/>
    <property type="molecule type" value="Genomic_DNA"/>
</dbReference>
<evidence type="ECO:0000256" key="14">
    <source>
        <dbReference type="ARBA" id="ARBA00023288"/>
    </source>
</evidence>
<dbReference type="InterPro" id="IPR054765">
    <property type="entry name" value="SLBB_dom"/>
</dbReference>
<keyword evidence="8" id="KW-0625">Polysaccharide transport</keyword>
<feature type="domain" description="Polysaccharide export protein N-terminal" evidence="16">
    <location>
        <begin position="65"/>
        <end position="138"/>
    </location>
</feature>
<dbReference type="AlphaFoldDB" id="A0A6J5CZ79"/>
<comment type="similarity">
    <text evidence="2">Belongs to the BexD/CtrA/VexA family.</text>
</comment>
<gene>
    <name evidence="18" type="ORF">BPA30113_00831</name>
</gene>
<keyword evidence="13" id="KW-0998">Cell outer membrane</keyword>
<keyword evidence="19" id="KW-1185">Reference proteome</keyword>
<accession>A0A6J5CZ79</accession>
<keyword evidence="4" id="KW-1134">Transmembrane beta strand</keyword>
<name>A0A6J5CZ79_9BURK</name>
<keyword evidence="6" id="KW-0812">Transmembrane</keyword>
<evidence type="ECO:0000256" key="3">
    <source>
        <dbReference type="ARBA" id="ARBA00022448"/>
    </source>
</evidence>
<dbReference type="Pfam" id="PF02563">
    <property type="entry name" value="Poly_export"/>
    <property type="match status" value="1"/>
</dbReference>
<evidence type="ECO:0000256" key="6">
    <source>
        <dbReference type="ARBA" id="ARBA00022692"/>
    </source>
</evidence>
<dbReference type="InterPro" id="IPR049712">
    <property type="entry name" value="Poly_export"/>
</dbReference>
<evidence type="ECO:0000256" key="7">
    <source>
        <dbReference type="ARBA" id="ARBA00022729"/>
    </source>
</evidence>
<dbReference type="Pfam" id="PF22461">
    <property type="entry name" value="SLBB_2"/>
    <property type="match status" value="2"/>
</dbReference>
<dbReference type="GO" id="GO:0006811">
    <property type="term" value="P:monoatomic ion transport"/>
    <property type="evidence" value="ECO:0007669"/>
    <property type="project" value="UniProtKB-KW"/>
</dbReference>
<evidence type="ECO:0000259" key="16">
    <source>
        <dbReference type="Pfam" id="PF02563"/>
    </source>
</evidence>